<feature type="compositionally biased region" description="Low complexity" evidence="1">
    <location>
        <begin position="65"/>
        <end position="82"/>
    </location>
</feature>
<dbReference type="Proteomes" id="UP000775547">
    <property type="component" value="Unassembled WGS sequence"/>
</dbReference>
<feature type="compositionally biased region" description="Polar residues" evidence="1">
    <location>
        <begin position="26"/>
        <end position="45"/>
    </location>
</feature>
<evidence type="ECO:0000313" key="2">
    <source>
        <dbReference type="EMBL" id="KAG5640315.1"/>
    </source>
</evidence>
<dbReference type="AlphaFoldDB" id="A0A9P7G3V1"/>
<accession>A0A9P7G3V1</accession>
<feature type="compositionally biased region" description="Polar residues" evidence="1">
    <location>
        <begin position="151"/>
        <end position="160"/>
    </location>
</feature>
<evidence type="ECO:0000256" key="1">
    <source>
        <dbReference type="SAM" id="MobiDB-lite"/>
    </source>
</evidence>
<proteinExistence type="predicted"/>
<organism evidence="2 3">
    <name type="scientific">Asterophora parasitica</name>
    <dbReference type="NCBI Taxonomy" id="117018"/>
    <lineage>
        <taxon>Eukaryota</taxon>
        <taxon>Fungi</taxon>
        <taxon>Dikarya</taxon>
        <taxon>Basidiomycota</taxon>
        <taxon>Agaricomycotina</taxon>
        <taxon>Agaricomycetes</taxon>
        <taxon>Agaricomycetidae</taxon>
        <taxon>Agaricales</taxon>
        <taxon>Tricholomatineae</taxon>
        <taxon>Lyophyllaceae</taxon>
        <taxon>Asterophora</taxon>
    </lineage>
</organism>
<gene>
    <name evidence="2" type="ORF">DXG03_009256</name>
</gene>
<reference evidence="2" key="1">
    <citation type="submission" date="2020-07" db="EMBL/GenBank/DDBJ databases">
        <authorList>
            <person name="Nieuwenhuis M."/>
            <person name="Van De Peppel L.J.J."/>
        </authorList>
    </citation>
    <scope>NUCLEOTIDE SEQUENCE</scope>
    <source>
        <strain evidence="2">AP01</strain>
        <tissue evidence="2">Mycelium</tissue>
    </source>
</reference>
<feature type="region of interest" description="Disordered" evidence="1">
    <location>
        <begin position="26"/>
        <end position="218"/>
    </location>
</feature>
<comment type="caution">
    <text evidence="2">The sequence shown here is derived from an EMBL/GenBank/DDBJ whole genome shotgun (WGS) entry which is preliminary data.</text>
</comment>
<keyword evidence="3" id="KW-1185">Reference proteome</keyword>
<reference evidence="2" key="2">
    <citation type="submission" date="2021-10" db="EMBL/GenBank/DDBJ databases">
        <title>Phylogenomics reveals ancestral predisposition of the termite-cultivated fungus Termitomyces towards a domesticated lifestyle.</title>
        <authorList>
            <person name="Auxier B."/>
            <person name="Grum-Grzhimaylo A."/>
            <person name="Cardenas M.E."/>
            <person name="Lodge J.D."/>
            <person name="Laessoe T."/>
            <person name="Pedersen O."/>
            <person name="Smith M.E."/>
            <person name="Kuyper T.W."/>
            <person name="Franco-Molano E.A."/>
            <person name="Baroni T.J."/>
            <person name="Aanen D.K."/>
        </authorList>
    </citation>
    <scope>NUCLEOTIDE SEQUENCE</scope>
    <source>
        <strain evidence="2">AP01</strain>
        <tissue evidence="2">Mycelium</tissue>
    </source>
</reference>
<feature type="compositionally biased region" description="Low complexity" evidence="1">
    <location>
        <begin position="182"/>
        <end position="195"/>
    </location>
</feature>
<dbReference type="OrthoDB" id="2384350at2759"/>
<protein>
    <submittedName>
        <fullName evidence="2">Uncharacterized protein</fullName>
    </submittedName>
</protein>
<dbReference type="EMBL" id="JABCKV010000864">
    <property type="protein sequence ID" value="KAG5640315.1"/>
    <property type="molecule type" value="Genomic_DNA"/>
</dbReference>
<sequence>MSSSLFSDKRTRSQLTLPDALLFQLPQGSPMKNAQTAAKNNNDTGPSMDVRTRVETPEETDDELLLSPRKVVTTTRTSKRSVSPPPEDEYSARPVSLCWGGRELKRQKRDGGNDDSVPDGAGPNKNPLAAIRSNHIRSLSQPEATRKSTRARSGTNSGSGTPAPANPDPDTSTMSEKGRAQSVPLFPSSSASSVLRIDLRNPPASPRRPRSRSPSKERELRIVAAPSVTKLDTILDEAVSDMHVDEDPVHEALKPHTTFEAAVLNTLDIPIPDNNVLRNPIEQLQPLETTEPTPTTQSASIPVIHEPPSTPVSEQFHVPMPPLSPLTPLPETPHPSKFATSAENRYTGIAWGSNIEEEDEVRSGVDLRTRDFETVTGHGGYH</sequence>
<name>A0A9P7G3V1_9AGAR</name>
<evidence type="ECO:0000313" key="3">
    <source>
        <dbReference type="Proteomes" id="UP000775547"/>
    </source>
</evidence>